<dbReference type="FunFam" id="1.10.10.10:FF:000079">
    <property type="entry name" value="GntR family transcriptional regulator"/>
    <property type="match status" value="1"/>
</dbReference>
<dbReference type="RefSeq" id="WP_066323891.1">
    <property type="nucleotide sequence ID" value="NZ_LWSG01000001.1"/>
</dbReference>
<dbReference type="Gene3D" id="3.40.50.2300">
    <property type="match status" value="2"/>
</dbReference>
<evidence type="ECO:0000313" key="6">
    <source>
        <dbReference type="Proteomes" id="UP000078534"/>
    </source>
</evidence>
<dbReference type="CDD" id="cd07377">
    <property type="entry name" value="WHTH_GntR"/>
    <property type="match status" value="1"/>
</dbReference>
<dbReference type="GO" id="GO:0000976">
    <property type="term" value="F:transcription cis-regulatory region binding"/>
    <property type="evidence" value="ECO:0007669"/>
    <property type="project" value="TreeGrafter"/>
</dbReference>
<reference evidence="6" key="1">
    <citation type="submission" date="2016-04" db="EMBL/GenBank/DDBJ databases">
        <authorList>
            <person name="Lyu Z."/>
            <person name="Lyu W."/>
        </authorList>
    </citation>
    <scope>NUCLEOTIDE SEQUENCE [LARGE SCALE GENOMIC DNA]</scope>
    <source>
        <strain evidence="6">C44</strain>
    </source>
</reference>
<dbReference type="InterPro" id="IPR000524">
    <property type="entry name" value="Tscrpt_reg_HTH_GntR"/>
</dbReference>
<dbReference type="PRINTS" id="PR00035">
    <property type="entry name" value="HTHGNTR"/>
</dbReference>
<dbReference type="InterPro" id="IPR028082">
    <property type="entry name" value="Peripla_BP_I"/>
</dbReference>
<keyword evidence="3" id="KW-0804">Transcription</keyword>
<evidence type="ECO:0000313" key="5">
    <source>
        <dbReference type="EMBL" id="OAS89087.1"/>
    </source>
</evidence>
<dbReference type="Proteomes" id="UP000078534">
    <property type="component" value="Unassembled WGS sequence"/>
</dbReference>
<dbReference type="PANTHER" id="PTHR30146">
    <property type="entry name" value="LACI-RELATED TRANSCRIPTIONAL REPRESSOR"/>
    <property type="match status" value="1"/>
</dbReference>
<organism evidence="5 6">
    <name type="scientific">Metabacillus litoralis</name>
    <dbReference type="NCBI Taxonomy" id="152268"/>
    <lineage>
        <taxon>Bacteria</taxon>
        <taxon>Bacillati</taxon>
        <taxon>Bacillota</taxon>
        <taxon>Bacilli</taxon>
        <taxon>Bacillales</taxon>
        <taxon>Bacillaceae</taxon>
        <taxon>Metabacillus</taxon>
    </lineage>
</organism>
<dbReference type="STRING" id="152268.A6K24_00535"/>
<dbReference type="InterPro" id="IPR036390">
    <property type="entry name" value="WH_DNA-bd_sf"/>
</dbReference>
<dbReference type="Pfam" id="PF00392">
    <property type="entry name" value="GntR"/>
    <property type="match status" value="1"/>
</dbReference>
<accession>A0A179T4Y2</accession>
<dbReference type="SMART" id="SM00345">
    <property type="entry name" value="HTH_GNTR"/>
    <property type="match status" value="1"/>
</dbReference>
<keyword evidence="6" id="KW-1185">Reference proteome</keyword>
<protein>
    <submittedName>
        <fullName evidence="5">GntR family transcriptional regulator</fullName>
    </submittedName>
</protein>
<evidence type="ECO:0000256" key="3">
    <source>
        <dbReference type="ARBA" id="ARBA00023163"/>
    </source>
</evidence>
<dbReference type="Pfam" id="PF13377">
    <property type="entry name" value="Peripla_BP_3"/>
    <property type="match status" value="1"/>
</dbReference>
<dbReference type="InterPro" id="IPR033532">
    <property type="entry name" value="AraR_ligand_bind_dom"/>
</dbReference>
<dbReference type="PANTHER" id="PTHR30146:SF150">
    <property type="entry name" value="ARABINOSE METABOLISM TRANSCRIPTIONAL REPRESSOR"/>
    <property type="match status" value="1"/>
</dbReference>
<gene>
    <name evidence="5" type="ORF">A6K24_00535</name>
</gene>
<dbReference type="InterPro" id="IPR036388">
    <property type="entry name" value="WH-like_DNA-bd_sf"/>
</dbReference>
<dbReference type="Gene3D" id="1.10.10.10">
    <property type="entry name" value="Winged helix-like DNA-binding domain superfamily/Winged helix DNA-binding domain"/>
    <property type="match status" value="1"/>
</dbReference>
<keyword evidence="2" id="KW-0238">DNA-binding</keyword>
<dbReference type="CDD" id="cd01541">
    <property type="entry name" value="PBP1_AraR"/>
    <property type="match status" value="1"/>
</dbReference>
<comment type="caution">
    <text evidence="5">The sequence shown here is derived from an EMBL/GenBank/DDBJ whole genome shotgun (WGS) entry which is preliminary data.</text>
</comment>
<dbReference type="AlphaFoldDB" id="A0A179T4Y2"/>
<dbReference type="PROSITE" id="PS50949">
    <property type="entry name" value="HTH_GNTR"/>
    <property type="match status" value="1"/>
</dbReference>
<feature type="domain" description="HTH gntR-type" evidence="4">
    <location>
        <begin position="2"/>
        <end position="70"/>
    </location>
</feature>
<dbReference type="OrthoDB" id="9813468at2"/>
<evidence type="ECO:0000256" key="1">
    <source>
        <dbReference type="ARBA" id="ARBA00023015"/>
    </source>
</evidence>
<dbReference type="GO" id="GO:0003700">
    <property type="term" value="F:DNA-binding transcription factor activity"/>
    <property type="evidence" value="ECO:0007669"/>
    <property type="project" value="InterPro"/>
</dbReference>
<dbReference type="SUPFAM" id="SSF46785">
    <property type="entry name" value="Winged helix' DNA-binding domain"/>
    <property type="match status" value="1"/>
</dbReference>
<evidence type="ECO:0000256" key="2">
    <source>
        <dbReference type="ARBA" id="ARBA00023125"/>
    </source>
</evidence>
<keyword evidence="1" id="KW-0805">Transcription regulation</keyword>
<dbReference type="InterPro" id="IPR046335">
    <property type="entry name" value="LacI/GalR-like_sensor"/>
</dbReference>
<evidence type="ECO:0000259" key="4">
    <source>
        <dbReference type="PROSITE" id="PS50949"/>
    </source>
</evidence>
<dbReference type="SUPFAM" id="SSF53822">
    <property type="entry name" value="Periplasmic binding protein-like I"/>
    <property type="match status" value="1"/>
</dbReference>
<dbReference type="EMBL" id="LWSG01000001">
    <property type="protein sequence ID" value="OAS89087.1"/>
    <property type="molecule type" value="Genomic_DNA"/>
</dbReference>
<sequence>MPTKYDIVKQEIKSRILDGTFQPHQKIPSESELMKQFEVSRHTVRIAIGELVNKGWLYREQGAGTFCADRTHNKRLSSVGSQKNIAIVTTFISDYIFPSIIRGAESFLSKHGYNVSLFSTNNDHDNERRVLEKILTEPFEGVIVEPTKSATSNPNINYYLNIERLNIPYIMVNAFYDELEPLSITINDQKGGYIQAEHLIQLGHRNIVSFFKTDDLQGVKRMKGFIKAHRNHGVTINPNGIITYNSSEKLTKPKEVLTKLLDLDRDSRPTAIVCYNDELAITLLDVLREKNLRVPDDISLVGFDNSFMGNLTEVKLTTITHPQSKLGETAANMIVDLVKEKNGQQKKSAEKVQSVVFEPSLIVRSSTAELNLRKKVTK</sequence>
<name>A0A179T4Y2_9BACI</name>
<proteinExistence type="predicted"/>